<name>B2A4B8_NATTJ</name>
<accession>B2A4B8</accession>
<dbReference type="NCBIfam" id="TIGR02170">
    <property type="entry name" value="thyX"/>
    <property type="match status" value="1"/>
</dbReference>
<dbReference type="KEGG" id="nth:Nther_0173"/>
<reference evidence="2 3" key="1">
    <citation type="submission" date="2008-04" db="EMBL/GenBank/DDBJ databases">
        <title>Complete sequence of chromosome of Natranaerobius thermophilus JW/NM-WN-LF.</title>
        <authorList>
            <consortium name="US DOE Joint Genome Institute"/>
            <person name="Copeland A."/>
            <person name="Lucas S."/>
            <person name="Lapidus A."/>
            <person name="Glavina del Rio T."/>
            <person name="Dalin E."/>
            <person name="Tice H."/>
            <person name="Bruce D."/>
            <person name="Goodwin L."/>
            <person name="Pitluck S."/>
            <person name="Chertkov O."/>
            <person name="Brettin T."/>
            <person name="Detter J.C."/>
            <person name="Han C."/>
            <person name="Kuske C.R."/>
            <person name="Schmutz J."/>
            <person name="Larimer F."/>
            <person name="Land M."/>
            <person name="Hauser L."/>
            <person name="Kyrpides N."/>
            <person name="Lykidis A."/>
            <person name="Mesbah N.M."/>
            <person name="Wiegel J."/>
        </authorList>
    </citation>
    <scope>NUCLEOTIDE SEQUENCE [LARGE SCALE GENOMIC DNA]</scope>
    <source>
        <strain evidence="3">ATCC BAA-1301 / DSM 18059 / JW/NM-WN-LF</strain>
    </source>
</reference>
<dbReference type="EMBL" id="CP001034">
    <property type="protein sequence ID" value="ACB83772.1"/>
    <property type="molecule type" value="Genomic_DNA"/>
</dbReference>
<dbReference type="Proteomes" id="UP000001683">
    <property type="component" value="Chromosome"/>
</dbReference>
<dbReference type="PROSITE" id="PS51331">
    <property type="entry name" value="THYX"/>
    <property type="match status" value="1"/>
</dbReference>
<reference evidence="2 3" key="2">
    <citation type="journal article" date="2011" name="J. Bacteriol.">
        <title>Complete genome sequence of the anaerobic, halophilic alkalithermophile Natranaerobius thermophilus JW/NM-WN-LF.</title>
        <authorList>
            <person name="Zhao B."/>
            <person name="Mesbah N.M."/>
            <person name="Dalin E."/>
            <person name="Goodwin L."/>
            <person name="Nolan M."/>
            <person name="Pitluck S."/>
            <person name="Chertkov O."/>
            <person name="Brettin T.S."/>
            <person name="Han J."/>
            <person name="Larimer F.W."/>
            <person name="Land M.L."/>
            <person name="Hauser L."/>
            <person name="Kyrpides N."/>
            <person name="Wiegel J."/>
        </authorList>
    </citation>
    <scope>NUCLEOTIDE SEQUENCE [LARGE SCALE GENOMIC DNA]</scope>
    <source>
        <strain evidence="3">ATCC BAA-1301 / DSM 18059 / JW/NM-WN-LF</strain>
    </source>
</reference>
<dbReference type="GO" id="GO:0004799">
    <property type="term" value="F:thymidylate synthase activity"/>
    <property type="evidence" value="ECO:0007669"/>
    <property type="project" value="TreeGrafter"/>
</dbReference>
<dbReference type="GO" id="GO:0006231">
    <property type="term" value="P:dTMP biosynthetic process"/>
    <property type="evidence" value="ECO:0007669"/>
    <property type="project" value="UniProtKB-UniRule"/>
</dbReference>
<dbReference type="PANTHER" id="PTHR34934:SF1">
    <property type="entry name" value="FLAVIN-DEPENDENT THYMIDYLATE SYNTHASE"/>
    <property type="match status" value="1"/>
</dbReference>
<dbReference type="OrthoDB" id="9780625at2"/>
<dbReference type="Gene3D" id="3.30.1360.170">
    <property type="match status" value="1"/>
</dbReference>
<evidence type="ECO:0000256" key="1">
    <source>
        <dbReference type="NCBIfam" id="TIGR02170"/>
    </source>
</evidence>
<dbReference type="eggNOG" id="COG1351">
    <property type="taxonomic scope" value="Bacteria"/>
</dbReference>
<dbReference type="InterPro" id="IPR003669">
    <property type="entry name" value="Thymidylate_synthase_ThyX"/>
</dbReference>
<dbReference type="InterPro" id="IPR036098">
    <property type="entry name" value="Thymidylate_synthase_ThyX_sf"/>
</dbReference>
<dbReference type="InParanoid" id="B2A4B8"/>
<evidence type="ECO:0000313" key="3">
    <source>
        <dbReference type="Proteomes" id="UP000001683"/>
    </source>
</evidence>
<protein>
    <recommendedName>
        <fullName evidence="1">FAD-dependent thymidylate synthase</fullName>
        <ecNumber evidence="1">2.1.1.148</ecNumber>
    </recommendedName>
</protein>
<evidence type="ECO:0000313" key="2">
    <source>
        <dbReference type="EMBL" id="ACB83772.1"/>
    </source>
</evidence>
<proteinExistence type="predicted"/>
<keyword evidence="3" id="KW-1185">Reference proteome</keyword>
<dbReference type="GO" id="GO:0050797">
    <property type="term" value="F:thymidylate synthase (FAD) activity"/>
    <property type="evidence" value="ECO:0007669"/>
    <property type="project" value="UniProtKB-UniRule"/>
</dbReference>
<dbReference type="Pfam" id="PF02511">
    <property type="entry name" value="Thy1"/>
    <property type="match status" value="1"/>
</dbReference>
<dbReference type="GO" id="GO:0070402">
    <property type="term" value="F:NADPH binding"/>
    <property type="evidence" value="ECO:0007669"/>
    <property type="project" value="TreeGrafter"/>
</dbReference>
<dbReference type="STRING" id="457570.Nther_0173"/>
<dbReference type="HOGENOM" id="CLU_077585_0_0_9"/>
<gene>
    <name evidence="2" type="ordered locus">Nther_0173</name>
</gene>
<dbReference type="PANTHER" id="PTHR34934">
    <property type="entry name" value="FLAVIN-DEPENDENT THYMIDYLATE SYNTHASE"/>
    <property type="match status" value="1"/>
</dbReference>
<dbReference type="EC" id="2.1.1.148" evidence="1"/>
<dbReference type="CDD" id="cd20175">
    <property type="entry name" value="ThyX"/>
    <property type="match status" value="1"/>
</dbReference>
<sequence>MKVIDPQVLIPEKEMDEAKLKKIERYARVCYKSEDKMKGNYNQSLLEFLVEQGHESVIEHEKVTVMMIIDRGLSHEIVRHRLASYSQESTRYCNYQKDKFGNEITLIRPYFYSHRDKEYQLWESSCQEIEQKYFELLETGSTPQEARSILPNSLKTEIVVTFNMREWRHFFKLRCDKAAHPQARQIAIPVLKEFKNKFPVLFQDIDYDKSFDQEHYASVIYTDEMFQPLK</sequence>
<dbReference type="AlphaFoldDB" id="B2A4B8"/>
<dbReference type="GO" id="GO:0050660">
    <property type="term" value="F:flavin adenine dinucleotide binding"/>
    <property type="evidence" value="ECO:0007669"/>
    <property type="project" value="UniProtKB-UniRule"/>
</dbReference>
<dbReference type="RefSeq" id="WP_012446663.1">
    <property type="nucleotide sequence ID" value="NC_010718.1"/>
</dbReference>
<organism evidence="2 3">
    <name type="scientific">Natranaerobius thermophilus (strain ATCC BAA-1301 / DSM 18059 / JW/NM-WN-LF)</name>
    <dbReference type="NCBI Taxonomy" id="457570"/>
    <lineage>
        <taxon>Bacteria</taxon>
        <taxon>Bacillati</taxon>
        <taxon>Bacillota</taxon>
        <taxon>Clostridia</taxon>
        <taxon>Natranaerobiales</taxon>
        <taxon>Natranaerobiaceae</taxon>
        <taxon>Natranaerobius</taxon>
    </lineage>
</organism>
<dbReference type="SUPFAM" id="SSF69796">
    <property type="entry name" value="Thymidylate synthase-complementing protein Thy1"/>
    <property type="match status" value="1"/>
</dbReference>